<dbReference type="CDD" id="cd07067">
    <property type="entry name" value="HP_PGM_like"/>
    <property type="match status" value="1"/>
</dbReference>
<evidence type="ECO:0000256" key="3">
    <source>
        <dbReference type="SAM" id="Phobius"/>
    </source>
</evidence>
<dbReference type="Proteomes" id="UP000231688">
    <property type="component" value="Unassembled WGS sequence"/>
</dbReference>
<dbReference type="AlphaFoldDB" id="A0A2M7UD76"/>
<dbReference type="SUPFAM" id="SSF53254">
    <property type="entry name" value="Phosphoglycerate mutase-like"/>
    <property type="match status" value="1"/>
</dbReference>
<comment type="caution">
    <text evidence="4">The sequence shown here is derived from an EMBL/GenBank/DDBJ whole genome shotgun (WGS) entry which is preliminary data.</text>
</comment>
<organism evidence="4 5">
    <name type="scientific">Candidatus Portnoybacteria bacterium CG_4_10_14_0_2_um_filter_43_36</name>
    <dbReference type="NCBI Taxonomy" id="1974798"/>
    <lineage>
        <taxon>Bacteria</taxon>
        <taxon>Candidatus Portnoyibacteriota</taxon>
    </lineage>
</organism>
<keyword evidence="3" id="KW-0472">Membrane</keyword>
<dbReference type="Gene3D" id="3.40.50.1240">
    <property type="entry name" value="Phosphoglycerate mutase-like"/>
    <property type="match status" value="2"/>
</dbReference>
<proteinExistence type="predicted"/>
<evidence type="ECO:0000256" key="2">
    <source>
        <dbReference type="PIRSR" id="PIRSR613078-2"/>
    </source>
</evidence>
<dbReference type="SMART" id="SM00855">
    <property type="entry name" value="PGAM"/>
    <property type="match status" value="1"/>
</dbReference>
<accession>A0A2M7UD76</accession>
<feature type="active site" description="Proton donor/acceptor" evidence="1">
    <location>
        <position position="84"/>
    </location>
</feature>
<evidence type="ECO:0000313" key="4">
    <source>
        <dbReference type="EMBL" id="PIZ69204.1"/>
    </source>
</evidence>
<keyword evidence="3" id="KW-1133">Transmembrane helix</keyword>
<sequence>MNIFLCRHAQVHNPKKIVYRRLPGYYLSKQGEAEAEEMGLFLKKYKIKEIFTSPMERCVQTAGIIKKTIDNPAIKIYQKDYLNEWDEGEKTTTVAKRMKHILRDKKDNRVYISHQHPIRVFLNEITSQPPRELEQWDCPAGAIYEIAFDGKKALPKLLFIPEETDKPLIPKTKFSKSLFVIGAAATAFFVVTALEKFAPYADKFFQENISWTTALKIASI</sequence>
<evidence type="ECO:0000256" key="1">
    <source>
        <dbReference type="PIRSR" id="PIRSR613078-1"/>
    </source>
</evidence>
<gene>
    <name evidence="4" type="ORF">COY10_01895</name>
</gene>
<feature type="active site" description="Tele-phosphohistidine intermediate" evidence="1">
    <location>
        <position position="8"/>
    </location>
</feature>
<reference evidence="5" key="1">
    <citation type="submission" date="2017-09" db="EMBL/GenBank/DDBJ databases">
        <title>Depth-based differentiation of microbial function through sediment-hosted aquifers and enrichment of novel symbionts in the deep terrestrial subsurface.</title>
        <authorList>
            <person name="Probst A.J."/>
            <person name="Ladd B."/>
            <person name="Jarett J.K."/>
            <person name="Geller-Mcgrath D.E."/>
            <person name="Sieber C.M.K."/>
            <person name="Emerson J.B."/>
            <person name="Anantharaman K."/>
            <person name="Thomas B.C."/>
            <person name="Malmstrom R."/>
            <person name="Stieglmeier M."/>
            <person name="Klingl A."/>
            <person name="Woyke T."/>
            <person name="Ryan C.M."/>
            <person name="Banfield J.F."/>
        </authorList>
    </citation>
    <scope>NUCLEOTIDE SEQUENCE [LARGE SCALE GENOMIC DNA]</scope>
</reference>
<dbReference type="InterPro" id="IPR029033">
    <property type="entry name" value="His_PPase_superfam"/>
</dbReference>
<feature type="binding site" evidence="2">
    <location>
        <position position="57"/>
    </location>
    <ligand>
        <name>substrate</name>
    </ligand>
</feature>
<evidence type="ECO:0000313" key="5">
    <source>
        <dbReference type="Proteomes" id="UP000231688"/>
    </source>
</evidence>
<keyword evidence="3" id="KW-0812">Transmembrane</keyword>
<dbReference type="Pfam" id="PF00300">
    <property type="entry name" value="His_Phos_1"/>
    <property type="match status" value="1"/>
</dbReference>
<feature type="transmembrane region" description="Helical" evidence="3">
    <location>
        <begin position="177"/>
        <end position="194"/>
    </location>
</feature>
<dbReference type="EMBL" id="PFOH01000051">
    <property type="protein sequence ID" value="PIZ69204.1"/>
    <property type="molecule type" value="Genomic_DNA"/>
</dbReference>
<protein>
    <recommendedName>
        <fullName evidence="6">Histidine phosphatase family protein</fullName>
    </recommendedName>
</protein>
<name>A0A2M7UD76_9BACT</name>
<dbReference type="InterPro" id="IPR013078">
    <property type="entry name" value="His_Pase_superF_clade-1"/>
</dbReference>
<evidence type="ECO:0008006" key="6">
    <source>
        <dbReference type="Google" id="ProtNLM"/>
    </source>
</evidence>